<dbReference type="GO" id="GO:0010608">
    <property type="term" value="P:post-transcriptional regulation of gene expression"/>
    <property type="evidence" value="ECO:0007669"/>
    <property type="project" value="Ensembl"/>
</dbReference>
<dbReference type="PANTHER" id="PTHR15592">
    <property type="entry name" value="MATRIN 3/NUCLEAR PROTEIN 220-RELATED"/>
    <property type="match status" value="1"/>
</dbReference>
<dbReference type="FunFam" id="3.30.70.330:FF:000151">
    <property type="entry name" value="matrin-3 isoform X1"/>
    <property type="match status" value="1"/>
</dbReference>
<keyword evidence="8" id="KW-0862">Zinc</keyword>
<keyword evidence="7" id="KW-0863">Zinc-finger</keyword>
<feature type="compositionally biased region" description="Basic and acidic residues" evidence="17">
    <location>
        <begin position="486"/>
        <end position="502"/>
    </location>
</feature>
<dbReference type="Pfam" id="PF13893">
    <property type="entry name" value="RRM_5"/>
    <property type="match status" value="2"/>
</dbReference>
<dbReference type="SMART" id="SM00451">
    <property type="entry name" value="ZnF_U1"/>
    <property type="match status" value="2"/>
</dbReference>
<feature type="domain" description="Matrin-type" evidence="19">
    <location>
        <begin position="874"/>
        <end position="905"/>
    </location>
</feature>
<reference evidence="20" key="2">
    <citation type="submission" date="2025-08" db="UniProtKB">
        <authorList>
            <consortium name="Ensembl"/>
        </authorList>
    </citation>
    <scope>IDENTIFICATION</scope>
</reference>
<dbReference type="InterPro" id="IPR035979">
    <property type="entry name" value="RBD_domain_sf"/>
</dbReference>
<organism evidence="20 21">
    <name type="scientific">Taeniopygia guttata</name>
    <name type="common">Zebra finch</name>
    <name type="synonym">Poephila guttata</name>
    <dbReference type="NCBI Taxonomy" id="59729"/>
    <lineage>
        <taxon>Eukaryota</taxon>
        <taxon>Metazoa</taxon>
        <taxon>Chordata</taxon>
        <taxon>Craniata</taxon>
        <taxon>Vertebrata</taxon>
        <taxon>Euteleostomi</taxon>
        <taxon>Archelosauria</taxon>
        <taxon>Archosauria</taxon>
        <taxon>Dinosauria</taxon>
        <taxon>Saurischia</taxon>
        <taxon>Theropoda</taxon>
        <taxon>Coelurosauria</taxon>
        <taxon>Aves</taxon>
        <taxon>Neognathae</taxon>
        <taxon>Neoaves</taxon>
        <taxon>Telluraves</taxon>
        <taxon>Australaves</taxon>
        <taxon>Passeriformes</taxon>
        <taxon>Passeroidea</taxon>
        <taxon>Estrildidae</taxon>
        <taxon>Estrildinae</taxon>
        <taxon>Taeniopygia</taxon>
    </lineage>
</organism>
<keyword evidence="4" id="KW-0399">Innate immunity</keyword>
<feature type="compositionally biased region" description="Basic and acidic residues" evidence="17">
    <location>
        <begin position="608"/>
        <end position="624"/>
    </location>
</feature>
<dbReference type="Gene3D" id="3.30.70.330">
    <property type="match status" value="2"/>
</dbReference>
<feature type="region of interest" description="Disordered" evidence="17">
    <location>
        <begin position="62"/>
        <end position="85"/>
    </location>
</feature>
<accession>A0A674H7W2</accession>
<dbReference type="GO" id="GO:0016363">
    <property type="term" value="C:nuclear matrix"/>
    <property type="evidence" value="ECO:0007669"/>
    <property type="project" value="UniProtKB-SubCell"/>
</dbReference>
<evidence type="ECO:0000256" key="11">
    <source>
        <dbReference type="ARBA" id="ARBA00022884"/>
    </source>
</evidence>
<evidence type="ECO:0000313" key="21">
    <source>
        <dbReference type="Proteomes" id="UP000007754"/>
    </source>
</evidence>
<dbReference type="AlphaFoldDB" id="A0A674H7W2"/>
<keyword evidence="3" id="KW-0597">Phosphoprotein</keyword>
<feature type="region of interest" description="Disordered" evidence="17">
    <location>
        <begin position="598"/>
        <end position="728"/>
    </location>
</feature>
<evidence type="ECO:0000256" key="13">
    <source>
        <dbReference type="ARBA" id="ARBA00023242"/>
    </source>
</evidence>
<evidence type="ECO:0000256" key="6">
    <source>
        <dbReference type="ARBA" id="ARBA00022737"/>
    </source>
</evidence>
<keyword evidence="12" id="KW-0007">Acetylation</keyword>
<protein>
    <recommendedName>
        <fullName evidence="15">Matrin-3</fullName>
    </recommendedName>
</protein>
<dbReference type="GO" id="GO:0002218">
    <property type="term" value="P:activation of innate immune response"/>
    <property type="evidence" value="ECO:0007669"/>
    <property type="project" value="Ensembl"/>
</dbReference>
<keyword evidence="6" id="KW-0677">Repeat</keyword>
<keyword evidence="11 16" id="KW-0694">RNA-binding</keyword>
<dbReference type="FunFam" id="3.30.70.330:FF:000149">
    <property type="entry name" value="matrin-3 isoform X2"/>
    <property type="match status" value="1"/>
</dbReference>
<dbReference type="InterPro" id="IPR003604">
    <property type="entry name" value="Matrin/U1-like-C_Znf_C2H2"/>
</dbReference>
<keyword evidence="13" id="KW-0539">Nucleus</keyword>
<feature type="region of interest" description="Disordered" evidence="17">
    <location>
        <begin position="148"/>
        <end position="169"/>
    </location>
</feature>
<dbReference type="InParanoid" id="A0A674H7W2"/>
<feature type="compositionally biased region" description="Basic and acidic residues" evidence="17">
    <location>
        <begin position="772"/>
        <end position="788"/>
    </location>
</feature>
<evidence type="ECO:0000256" key="15">
    <source>
        <dbReference type="ARBA" id="ARBA00070116"/>
    </source>
</evidence>
<dbReference type="PROSITE" id="PS50102">
    <property type="entry name" value="RRM"/>
    <property type="match status" value="2"/>
</dbReference>
<evidence type="ECO:0000256" key="5">
    <source>
        <dbReference type="ARBA" id="ARBA00022723"/>
    </source>
</evidence>
<evidence type="ECO:0000256" key="8">
    <source>
        <dbReference type="ARBA" id="ARBA00022833"/>
    </source>
</evidence>
<evidence type="ECO:0000256" key="10">
    <source>
        <dbReference type="ARBA" id="ARBA00022859"/>
    </source>
</evidence>
<evidence type="ECO:0000256" key="3">
    <source>
        <dbReference type="ARBA" id="ARBA00022553"/>
    </source>
</evidence>
<feature type="compositionally biased region" description="Basic and acidic residues" evidence="17">
    <location>
        <begin position="196"/>
        <end position="207"/>
    </location>
</feature>
<evidence type="ECO:0000313" key="20">
    <source>
        <dbReference type="Ensembl" id="ENSTGUP00000030942.1"/>
    </source>
</evidence>
<evidence type="ECO:0000256" key="16">
    <source>
        <dbReference type="PROSITE-ProRule" id="PRU00176"/>
    </source>
</evidence>
<dbReference type="PROSITE" id="PS50171">
    <property type="entry name" value="ZF_MATRIN"/>
    <property type="match status" value="1"/>
</dbReference>
<comment type="subcellular location">
    <subcellularLocation>
        <location evidence="1">Nucleus matrix</location>
    </subcellularLocation>
</comment>
<dbReference type="InterPro" id="IPR000690">
    <property type="entry name" value="Matrin/U1-C_Znf_C2H2"/>
</dbReference>
<dbReference type="GO" id="GO:0003170">
    <property type="term" value="P:heart valve development"/>
    <property type="evidence" value="ECO:0007669"/>
    <property type="project" value="Ensembl"/>
</dbReference>
<reference evidence="20 21" key="1">
    <citation type="journal article" date="2010" name="Nature">
        <title>The genome of a songbird.</title>
        <authorList>
            <person name="Warren W.C."/>
            <person name="Clayton D.F."/>
            <person name="Ellegren H."/>
            <person name="Arnold A.P."/>
            <person name="Hillier L.W."/>
            <person name="Kunstner A."/>
            <person name="Searle S."/>
            <person name="White S."/>
            <person name="Vilella A.J."/>
            <person name="Fairley S."/>
            <person name="Heger A."/>
            <person name="Kong L."/>
            <person name="Ponting C.P."/>
            <person name="Jarvis E.D."/>
            <person name="Mello C.V."/>
            <person name="Minx P."/>
            <person name="Lovell P."/>
            <person name="Velho T.A."/>
            <person name="Ferris M."/>
            <person name="Balakrishnan C.N."/>
            <person name="Sinha S."/>
            <person name="Blatti C."/>
            <person name="London S.E."/>
            <person name="Li Y."/>
            <person name="Lin Y.C."/>
            <person name="George J."/>
            <person name="Sweedler J."/>
            <person name="Southey B."/>
            <person name="Gunaratne P."/>
            <person name="Watson M."/>
            <person name="Nam K."/>
            <person name="Backstrom N."/>
            <person name="Smeds L."/>
            <person name="Nabholz B."/>
            <person name="Itoh Y."/>
            <person name="Whitney O."/>
            <person name="Pfenning A.R."/>
            <person name="Howard J."/>
            <person name="Volker M."/>
            <person name="Skinner B.M."/>
            <person name="Griffin D.K."/>
            <person name="Ye L."/>
            <person name="McLaren W.M."/>
            <person name="Flicek P."/>
            <person name="Quesada V."/>
            <person name="Velasco G."/>
            <person name="Lopez-Otin C."/>
            <person name="Puente X.S."/>
            <person name="Olender T."/>
            <person name="Lancet D."/>
            <person name="Smit A.F."/>
            <person name="Hubley R."/>
            <person name="Konkel M.K."/>
            <person name="Walker J.A."/>
            <person name="Batzer M.A."/>
            <person name="Gu W."/>
            <person name="Pollock D.D."/>
            <person name="Chen L."/>
            <person name="Cheng Z."/>
            <person name="Eichler E.E."/>
            <person name="Stapley J."/>
            <person name="Slate J."/>
            <person name="Ekblom R."/>
            <person name="Birkhead T."/>
            <person name="Burke T."/>
            <person name="Burt D."/>
            <person name="Scharff C."/>
            <person name="Adam I."/>
            <person name="Richard H."/>
            <person name="Sultan M."/>
            <person name="Soldatov A."/>
            <person name="Lehrach H."/>
            <person name="Edwards S.V."/>
            <person name="Yang S.P."/>
            <person name="Li X."/>
            <person name="Graves T."/>
            <person name="Fulton L."/>
            <person name="Nelson J."/>
            <person name="Chinwalla A."/>
            <person name="Hou S."/>
            <person name="Mardis E.R."/>
            <person name="Wilson R.K."/>
        </authorList>
    </citation>
    <scope>NUCLEOTIDE SEQUENCE [LARGE SCALE GENOMIC DNA]</scope>
</reference>
<dbReference type="InterPro" id="IPR012677">
    <property type="entry name" value="Nucleotide-bd_a/b_plait_sf"/>
</dbReference>
<evidence type="ECO:0000259" key="19">
    <source>
        <dbReference type="PROSITE" id="PS50171"/>
    </source>
</evidence>
<dbReference type="GO" id="GO:0042802">
    <property type="term" value="F:identical protein binding"/>
    <property type="evidence" value="ECO:0007669"/>
    <property type="project" value="Ensembl"/>
</dbReference>
<feature type="compositionally biased region" description="Basic and acidic residues" evidence="17">
    <location>
        <begin position="701"/>
        <end position="713"/>
    </location>
</feature>
<keyword evidence="10" id="KW-0391">Immunity</keyword>
<feature type="compositionally biased region" description="Low complexity" evidence="17">
    <location>
        <begin position="678"/>
        <end position="688"/>
    </location>
</feature>
<dbReference type="InterPro" id="IPR034928">
    <property type="entry name" value="MATR3_RRM1"/>
</dbReference>
<dbReference type="CDD" id="cd12714">
    <property type="entry name" value="RRM1_MATR3"/>
    <property type="match status" value="1"/>
</dbReference>
<dbReference type="CDD" id="cd12715">
    <property type="entry name" value="RRM2_MATR3"/>
    <property type="match status" value="1"/>
</dbReference>
<evidence type="ECO:0000256" key="2">
    <source>
        <dbReference type="ARBA" id="ARBA00022499"/>
    </source>
</evidence>
<evidence type="ECO:0000256" key="14">
    <source>
        <dbReference type="ARBA" id="ARBA00057166"/>
    </source>
</evidence>
<dbReference type="InterPro" id="IPR034930">
    <property type="entry name" value="MATR3_RRM2"/>
</dbReference>
<evidence type="ECO:0000256" key="17">
    <source>
        <dbReference type="SAM" id="MobiDB-lite"/>
    </source>
</evidence>
<keyword evidence="5" id="KW-0479">Metal-binding</keyword>
<evidence type="ECO:0000256" key="1">
    <source>
        <dbReference type="ARBA" id="ARBA00004109"/>
    </source>
</evidence>
<dbReference type="GO" id="GO:0045087">
    <property type="term" value="P:innate immune response"/>
    <property type="evidence" value="ECO:0007669"/>
    <property type="project" value="UniProtKB-KW"/>
</dbReference>
<keyword evidence="2" id="KW-1017">Isopeptide bond</keyword>
<proteinExistence type="predicted"/>
<keyword evidence="21" id="KW-1185">Reference proteome</keyword>
<dbReference type="SMART" id="SM00360">
    <property type="entry name" value="RRM"/>
    <property type="match status" value="2"/>
</dbReference>
<feature type="domain" description="RRM" evidence="18">
    <location>
        <begin position="504"/>
        <end position="579"/>
    </location>
</feature>
<keyword evidence="9" id="KW-0832">Ubl conjugation</keyword>
<reference evidence="20" key="3">
    <citation type="submission" date="2025-09" db="UniProtKB">
        <authorList>
            <consortium name="Ensembl"/>
        </authorList>
    </citation>
    <scope>IDENTIFICATION</scope>
</reference>
<evidence type="ECO:0000256" key="7">
    <source>
        <dbReference type="ARBA" id="ARBA00022771"/>
    </source>
</evidence>
<dbReference type="Ensembl" id="ENSTGUT00000020643.1">
    <property type="protein sequence ID" value="ENSTGUP00000030942.1"/>
    <property type="gene ID" value="ENSTGUG00000014568.2"/>
</dbReference>
<feature type="region of interest" description="Disordered" evidence="17">
    <location>
        <begin position="181"/>
        <end position="207"/>
    </location>
</feature>
<evidence type="ECO:0000256" key="4">
    <source>
        <dbReference type="ARBA" id="ARBA00022588"/>
    </source>
</evidence>
<feature type="compositionally biased region" description="Basic and acidic residues" evidence="17">
    <location>
        <begin position="800"/>
        <end position="810"/>
    </location>
</feature>
<feature type="compositionally biased region" description="Acidic residues" evidence="17">
    <location>
        <begin position="655"/>
        <end position="677"/>
    </location>
</feature>
<evidence type="ECO:0000256" key="9">
    <source>
        <dbReference type="ARBA" id="ARBA00022843"/>
    </source>
</evidence>
<feature type="domain" description="RRM" evidence="18">
    <location>
        <begin position="405"/>
        <end position="480"/>
    </location>
</feature>
<sequence>MSKSFQQSSLSRDSQGHGRDLSAGIGLLAAATQSLNMPASLGRMNQGTARLASLMNLGMSSSLNQQGSHSALSSGSTSSHNLQSIFNIGSRGPLPLSSQHRGDADQATNILASFGLSARDLDELSRYPEDKITPENLPQILLQLKRRRAEEGYGRDGRSSTREPPYRVPRDDWEEKRHFRRDSFDDRGPSLNPVVDYDHGSRSQESGYYDRMDYEDDRLRDGERCRDESFYGETSHNYHKFDSEYDRMGRGPGPERSLFEKKRGAPPNSNIEDFHGFLPKGYPHLCSICDMPVHSNKEWNHHINGATHSRRCQLLLEIYPEWNPDSDSGHGMGDPFMLQQSTNPAPGILGPPPPPFHLGGPPVGPRGGFSICLQSSYMLVEFSGAGNGNMQGPRHMQKGRVETSRVVHIMDFQRGKNLRYQLLQLVEPFGIITNHLILNKINEAFIEMSTTEDAQAAVEYYSTTPALVFGKPVRVHLSQKYKRIKKPEGKPDQKTEPPKPELGRVIHLSNLPHSGYSDNAVLKLAEPYGKIKNYILMRMKSQAFIEMETREDALAMVEHCANKALWFQGRCVKVDLSEKYKKLVLRIPNKGVELLKKDKTRKRTYSPDSKDSPSDKKSKTEPAQKPESGNAEEKAKEEKQEDAAEPSSAKSGEQTEQDEPSLLLESEDELLVDEEEAAALLESGSSAGEDADVANLADVTTEEKKDTPDDATVKTEGNVTATPAAKKKLKKRYVGGFPRSMEGFVTLDEVGDEEDSDHQKLRKSGLAAKAAGKSEDSLAEIKVDKIEEPEQESETVENGTKSEENAKAESVEASDATTAAQDTEKNAQENTDPQGEQETKSVLEKPLVPDEFRIGPYQPNIPVGVNYVVPKTGFYCKLCSLFYTNEDVAKKTHCSSLPHYQKLKVRQKLVHFKWLDSFWGIELNETGLRIKIPFRQWKLAYSVTFNSRQTSPKLHLVKTICRIHSLKSGSSIFFSCKFGLKREFQLE</sequence>
<dbReference type="Proteomes" id="UP000007754">
    <property type="component" value="Chromosome 13"/>
</dbReference>
<evidence type="ECO:0000256" key="12">
    <source>
        <dbReference type="ARBA" id="ARBA00022990"/>
    </source>
</evidence>
<gene>
    <name evidence="20" type="primary">MATR3</name>
</gene>
<comment type="function">
    <text evidence="14">May play a role in transcription or may interact with other nuclear matrix proteins to form the internal fibrogranular network. In association with the SFPQ-NONO heteromer may play a role in nuclear retention of defective RNAs. Plays a role in the regulation of DNA virus-mediated innate immune response by assembling into the HDP-RNP complex, a complex that serves as a platform for IRF3 phosphorylation and subsequent innate immune response activation through the cGAS-STING pathway. Binds to N6-methyladenosine (m6A)-containing mRNAs and contributes to MYC stability by binding to m6A-containing MYC mRNAs. May bind to specific miRNA hairpins.</text>
</comment>
<dbReference type="GO" id="GO:0035198">
    <property type="term" value="F:miRNA binding"/>
    <property type="evidence" value="ECO:0007669"/>
    <property type="project" value="Ensembl"/>
</dbReference>
<name>A0A674H7W2_TAEGU</name>
<dbReference type="InterPro" id="IPR000504">
    <property type="entry name" value="RRM_dom"/>
</dbReference>
<dbReference type="GO" id="GO:0003281">
    <property type="term" value="P:ventricular septum development"/>
    <property type="evidence" value="ECO:0007669"/>
    <property type="project" value="Ensembl"/>
</dbReference>
<evidence type="ECO:0000259" key="18">
    <source>
        <dbReference type="PROSITE" id="PS50102"/>
    </source>
</evidence>
<dbReference type="GeneTree" id="ENSGT00940000153322"/>
<feature type="region of interest" description="Disordered" evidence="17">
    <location>
        <begin position="748"/>
        <end position="841"/>
    </location>
</feature>
<dbReference type="GO" id="GO:0008270">
    <property type="term" value="F:zinc ion binding"/>
    <property type="evidence" value="ECO:0007669"/>
    <property type="project" value="UniProtKB-KW"/>
</dbReference>
<feature type="compositionally biased region" description="Low complexity" evidence="17">
    <location>
        <begin position="62"/>
        <end position="84"/>
    </location>
</feature>
<feature type="region of interest" description="Disordered" evidence="17">
    <location>
        <begin position="483"/>
        <end position="502"/>
    </location>
</feature>
<feature type="compositionally biased region" description="Basic and acidic residues" evidence="17">
    <location>
        <begin position="631"/>
        <end position="642"/>
    </location>
</feature>
<dbReference type="SUPFAM" id="SSF54928">
    <property type="entry name" value="RNA-binding domain, RBD"/>
    <property type="match status" value="2"/>
</dbReference>